<dbReference type="Pfam" id="PF22593">
    <property type="entry name" value="SPMIP11"/>
    <property type="match status" value="1"/>
</dbReference>
<reference evidence="1" key="4">
    <citation type="submission" date="2025-09" db="UniProtKB">
        <authorList>
            <consortium name="Ensembl"/>
        </authorList>
    </citation>
    <scope>IDENTIFICATION</scope>
</reference>
<evidence type="ECO:0000313" key="2">
    <source>
        <dbReference type="Proteomes" id="UP000007267"/>
    </source>
</evidence>
<reference evidence="1" key="3">
    <citation type="submission" date="2025-08" db="UniProtKB">
        <authorList>
            <consortium name="Ensembl"/>
        </authorList>
    </citation>
    <scope>IDENTIFICATION</scope>
</reference>
<sequence>MAFFGLTYLGYQEPFREKKLALKTPDAAGPKPLRGGLFHPSLPPIGPGRLDGTVHQGSHDRYREAVTHRWLQRTPNQVFRVPMTCAQDSGWGVPRDPAVRAEEVTPWMTVQRVPLIRSPMTRFVDSMGLSNPHFSLF</sequence>
<dbReference type="AlphaFoldDB" id="K7F461"/>
<protein>
    <submittedName>
        <fullName evidence="1">Sperm microtubule inner protein 11</fullName>
    </submittedName>
</protein>
<accession>K7F461</accession>
<dbReference type="EMBL" id="AGCU01140471">
    <property type="status" value="NOT_ANNOTATED_CDS"/>
    <property type="molecule type" value="Genomic_DNA"/>
</dbReference>
<dbReference type="PANTHER" id="PTHR35263:SF1">
    <property type="entry name" value="TESTIS-EXPRESSED PROTEIN 49"/>
    <property type="match status" value="1"/>
</dbReference>
<reference evidence="2" key="1">
    <citation type="submission" date="2011-10" db="EMBL/GenBank/DDBJ databases">
        <authorList>
            <consortium name="Soft-shell Turtle Genome Consortium"/>
        </authorList>
    </citation>
    <scope>NUCLEOTIDE SEQUENCE [LARGE SCALE GENOMIC DNA]</scope>
    <source>
        <strain evidence="2">Daiwa-1</strain>
    </source>
</reference>
<dbReference type="GO" id="GO:0160111">
    <property type="term" value="C:axonemal A tubule inner sheath"/>
    <property type="evidence" value="ECO:0007669"/>
    <property type="project" value="Ensembl"/>
</dbReference>
<proteinExistence type="predicted"/>
<reference evidence="2" key="2">
    <citation type="journal article" date="2013" name="Nat. Genet.">
        <title>The draft genomes of soft-shell turtle and green sea turtle yield insights into the development and evolution of the turtle-specific body plan.</title>
        <authorList>
            <person name="Wang Z."/>
            <person name="Pascual-Anaya J."/>
            <person name="Zadissa A."/>
            <person name="Li W."/>
            <person name="Niimura Y."/>
            <person name="Huang Z."/>
            <person name="Li C."/>
            <person name="White S."/>
            <person name="Xiong Z."/>
            <person name="Fang D."/>
            <person name="Wang B."/>
            <person name="Ming Y."/>
            <person name="Chen Y."/>
            <person name="Zheng Y."/>
            <person name="Kuraku S."/>
            <person name="Pignatelli M."/>
            <person name="Herrero J."/>
            <person name="Beal K."/>
            <person name="Nozawa M."/>
            <person name="Li Q."/>
            <person name="Wang J."/>
            <person name="Zhang H."/>
            <person name="Yu L."/>
            <person name="Shigenobu S."/>
            <person name="Wang J."/>
            <person name="Liu J."/>
            <person name="Flicek P."/>
            <person name="Searle S."/>
            <person name="Wang J."/>
            <person name="Kuratani S."/>
            <person name="Yin Y."/>
            <person name="Aken B."/>
            <person name="Zhang G."/>
            <person name="Irie N."/>
        </authorList>
    </citation>
    <scope>NUCLEOTIDE SEQUENCE [LARGE SCALE GENOMIC DNA]</scope>
    <source>
        <strain evidence="2">Daiwa-1</strain>
    </source>
</reference>
<dbReference type="GO" id="GO:0030317">
    <property type="term" value="P:flagellated sperm motility"/>
    <property type="evidence" value="ECO:0007669"/>
    <property type="project" value="Ensembl"/>
</dbReference>
<dbReference type="EMBL" id="AGCU01140470">
    <property type="status" value="NOT_ANNOTATED_CDS"/>
    <property type="molecule type" value="Genomic_DNA"/>
</dbReference>
<dbReference type="InterPro" id="IPR038775">
    <property type="entry name" value="SPMIP11"/>
</dbReference>
<dbReference type="EMBL" id="AGCU01140472">
    <property type="status" value="NOT_ANNOTATED_CDS"/>
    <property type="molecule type" value="Genomic_DNA"/>
</dbReference>
<name>K7F461_PELSI</name>
<dbReference type="EMBL" id="AGCU01140468">
    <property type="status" value="NOT_ANNOTATED_CDS"/>
    <property type="molecule type" value="Genomic_DNA"/>
</dbReference>
<gene>
    <name evidence="1" type="primary">SPMIP11</name>
</gene>
<dbReference type="GO" id="GO:0036126">
    <property type="term" value="C:sperm flagellum"/>
    <property type="evidence" value="ECO:0007669"/>
    <property type="project" value="Ensembl"/>
</dbReference>
<dbReference type="PANTHER" id="PTHR35263">
    <property type="entry name" value="TESTIS-EXPRESSED PROTEIN 49"/>
    <property type="match status" value="1"/>
</dbReference>
<dbReference type="GeneTree" id="ENSGT00390000010327"/>
<dbReference type="Ensembl" id="ENSPSIT00000002832.1">
    <property type="protein sequence ID" value="ENSPSIP00000002821.1"/>
    <property type="gene ID" value="ENSPSIG00000002744.1"/>
</dbReference>
<dbReference type="EMBL" id="AGCU01140469">
    <property type="status" value="NOT_ANNOTATED_CDS"/>
    <property type="molecule type" value="Genomic_DNA"/>
</dbReference>
<dbReference type="eggNOG" id="ENOG502S7R5">
    <property type="taxonomic scope" value="Eukaryota"/>
</dbReference>
<evidence type="ECO:0000313" key="1">
    <source>
        <dbReference type="Ensembl" id="ENSPSIP00000002821.1"/>
    </source>
</evidence>
<dbReference type="HOGENOM" id="CLU_129931_0_0_1"/>
<organism evidence="1 2">
    <name type="scientific">Pelodiscus sinensis</name>
    <name type="common">Chinese softshell turtle</name>
    <name type="synonym">Trionyx sinensis</name>
    <dbReference type="NCBI Taxonomy" id="13735"/>
    <lineage>
        <taxon>Eukaryota</taxon>
        <taxon>Metazoa</taxon>
        <taxon>Chordata</taxon>
        <taxon>Craniata</taxon>
        <taxon>Vertebrata</taxon>
        <taxon>Euteleostomi</taxon>
        <taxon>Archelosauria</taxon>
        <taxon>Testudinata</taxon>
        <taxon>Testudines</taxon>
        <taxon>Cryptodira</taxon>
        <taxon>Trionychia</taxon>
        <taxon>Trionychidae</taxon>
        <taxon>Pelodiscus</taxon>
    </lineage>
</organism>
<dbReference type="Proteomes" id="UP000007267">
    <property type="component" value="Unassembled WGS sequence"/>
</dbReference>
<keyword evidence="2" id="KW-1185">Reference proteome</keyword>
<dbReference type="OMA" id="DHCILND"/>